<evidence type="ECO:0000313" key="2">
    <source>
        <dbReference type="Proteomes" id="UP001145114"/>
    </source>
</evidence>
<evidence type="ECO:0000313" key="1">
    <source>
        <dbReference type="EMBL" id="KAJ1678512.1"/>
    </source>
</evidence>
<sequence length="103" mass="11432">MSTSTSLTPRSQYLLASSDSPGGSCGGPNSRCSPVMSGQEERKSLLFPEALYAVLEDPSNHDWIRWDDNGLSFRFNDYDKLLKALTLYGVRARMKPSVSKNLN</sequence>
<name>A0ACC1HQK0_9FUNG</name>
<dbReference type="Proteomes" id="UP001145114">
    <property type="component" value="Unassembled WGS sequence"/>
</dbReference>
<keyword evidence="2" id="KW-1185">Reference proteome</keyword>
<comment type="caution">
    <text evidence="1">The sequence shown here is derived from an EMBL/GenBank/DDBJ whole genome shotgun (WGS) entry which is preliminary data.</text>
</comment>
<gene>
    <name evidence="1" type="ORF">EV182_003902</name>
</gene>
<organism evidence="1 2">
    <name type="scientific">Spiromyces aspiralis</name>
    <dbReference type="NCBI Taxonomy" id="68401"/>
    <lineage>
        <taxon>Eukaryota</taxon>
        <taxon>Fungi</taxon>
        <taxon>Fungi incertae sedis</taxon>
        <taxon>Zoopagomycota</taxon>
        <taxon>Kickxellomycotina</taxon>
        <taxon>Kickxellomycetes</taxon>
        <taxon>Kickxellales</taxon>
        <taxon>Kickxellaceae</taxon>
        <taxon>Spiromyces</taxon>
    </lineage>
</organism>
<proteinExistence type="predicted"/>
<dbReference type="EMBL" id="JAMZIH010001095">
    <property type="protein sequence ID" value="KAJ1678512.1"/>
    <property type="molecule type" value="Genomic_DNA"/>
</dbReference>
<feature type="non-terminal residue" evidence="1">
    <location>
        <position position="103"/>
    </location>
</feature>
<protein>
    <submittedName>
        <fullName evidence="1">Uncharacterized protein</fullName>
    </submittedName>
</protein>
<accession>A0ACC1HQK0</accession>
<reference evidence="1" key="1">
    <citation type="submission" date="2022-06" db="EMBL/GenBank/DDBJ databases">
        <title>Phylogenomic reconstructions and comparative analyses of Kickxellomycotina fungi.</title>
        <authorList>
            <person name="Reynolds N.K."/>
            <person name="Stajich J.E."/>
            <person name="Barry K."/>
            <person name="Grigoriev I.V."/>
            <person name="Crous P."/>
            <person name="Smith M.E."/>
        </authorList>
    </citation>
    <scope>NUCLEOTIDE SEQUENCE</scope>
    <source>
        <strain evidence="1">RSA 2271</strain>
    </source>
</reference>